<dbReference type="GO" id="GO:0046872">
    <property type="term" value="F:metal ion binding"/>
    <property type="evidence" value="ECO:0007669"/>
    <property type="project" value="InterPro"/>
</dbReference>
<protein>
    <submittedName>
        <fullName evidence="3">Insulinase family protein</fullName>
    </submittedName>
</protein>
<accession>A0A7X8SG87</accession>
<dbReference type="SUPFAM" id="SSF63411">
    <property type="entry name" value="LuxS/MPP-like metallohydrolase"/>
    <property type="match status" value="2"/>
</dbReference>
<feature type="domain" description="Peptidase M16 C-terminal" evidence="2">
    <location>
        <begin position="187"/>
        <end position="362"/>
    </location>
</feature>
<dbReference type="RefSeq" id="WP_168880372.1">
    <property type="nucleotide sequence ID" value="NZ_JABAIL010000001.1"/>
</dbReference>
<comment type="caution">
    <text evidence="3">The sequence shown here is derived from an EMBL/GenBank/DDBJ whole genome shotgun (WGS) entry which is preliminary data.</text>
</comment>
<dbReference type="Gene3D" id="3.30.830.10">
    <property type="entry name" value="Metalloenzyme, LuxS/M16 peptidase-like"/>
    <property type="match status" value="2"/>
</dbReference>
<dbReference type="InterPro" id="IPR007863">
    <property type="entry name" value="Peptidase_M16_C"/>
</dbReference>
<dbReference type="PANTHER" id="PTHR11851">
    <property type="entry name" value="METALLOPROTEASE"/>
    <property type="match status" value="1"/>
</dbReference>
<dbReference type="InterPro" id="IPR011249">
    <property type="entry name" value="Metalloenz_LuxS/M16"/>
</dbReference>
<dbReference type="Proteomes" id="UP000585050">
    <property type="component" value="Unassembled WGS sequence"/>
</dbReference>
<evidence type="ECO:0000259" key="2">
    <source>
        <dbReference type="Pfam" id="PF05193"/>
    </source>
</evidence>
<dbReference type="InterPro" id="IPR011765">
    <property type="entry name" value="Pept_M16_N"/>
</dbReference>
<dbReference type="EMBL" id="JABAIL010000001">
    <property type="protein sequence ID" value="NLR89685.1"/>
    <property type="molecule type" value="Genomic_DNA"/>
</dbReference>
<proteinExistence type="predicted"/>
<dbReference type="PANTHER" id="PTHR11851:SF224">
    <property type="entry name" value="PROCESSING PROTEASE"/>
    <property type="match status" value="1"/>
</dbReference>
<dbReference type="AlphaFoldDB" id="A0A7X8SG87"/>
<dbReference type="Pfam" id="PF05193">
    <property type="entry name" value="Peptidase_M16_C"/>
    <property type="match status" value="1"/>
</dbReference>
<keyword evidence="4" id="KW-1185">Reference proteome</keyword>
<gene>
    <name evidence="3" type="ORF">HGP29_00640</name>
</gene>
<evidence type="ECO:0000313" key="4">
    <source>
        <dbReference type="Proteomes" id="UP000585050"/>
    </source>
</evidence>
<evidence type="ECO:0000259" key="1">
    <source>
        <dbReference type="Pfam" id="PF00675"/>
    </source>
</evidence>
<dbReference type="InterPro" id="IPR050361">
    <property type="entry name" value="MPP/UQCRC_Complex"/>
</dbReference>
<feature type="domain" description="Peptidase M16 N-terminal" evidence="1">
    <location>
        <begin position="35"/>
        <end position="153"/>
    </location>
</feature>
<reference evidence="3 4" key="1">
    <citation type="submission" date="2020-04" db="EMBL/GenBank/DDBJ databases">
        <title>Flammeovirga sp. SR4, a novel species isolated from seawater.</title>
        <authorList>
            <person name="Wang X."/>
        </authorList>
    </citation>
    <scope>NUCLEOTIDE SEQUENCE [LARGE SCALE GENOMIC DNA]</scope>
    <source>
        <strain evidence="3 4">SR4</strain>
    </source>
</reference>
<evidence type="ECO:0000313" key="3">
    <source>
        <dbReference type="EMBL" id="NLR89685.1"/>
    </source>
</evidence>
<dbReference type="Pfam" id="PF00675">
    <property type="entry name" value="Peptidase_M16"/>
    <property type="match status" value="1"/>
</dbReference>
<sequence>MKINLDRTIAPDSYPVEDFVLLKPEIFSTRNQCKVFSLKNASQPILHFSIVIKGGKLVEEKQGAAALTSKMMGEGVKGMTSAQIHEYLDSFGAIISVSNDIDSFTITGHCLNRYFEPVMEMVKRYLTEPTFSEKEFQHILQVMIQQKILSEEKTSFLATKLFREKFYGNKHPYGSSLTSAELSEFPLQELENYFNNHVIGAPFEVFISGDVDDKHIKIIDEQLGDLNISSEAANLIYPDFVSKIASDELKIYQEKEDAVQTSLRIGCPTFKLPHDDLEAFSVMNETLGGYFGSRLMRNIREDKGLSYGIHSSFRNEINQGYFLIASDVKKDLKDLAIDEIRKEIDVLATEVVSQEELLTVKNYMAGSFVMSINSNISLLEITKGLYKKGLPFDYYDNYVSRIQSITEQDIMAMVNKYLKGDLLEIAVG</sequence>
<name>A0A7X8SG87_9BACT</name>
<organism evidence="3 4">
    <name type="scientific">Flammeovirga agarivorans</name>
    <dbReference type="NCBI Taxonomy" id="2726742"/>
    <lineage>
        <taxon>Bacteria</taxon>
        <taxon>Pseudomonadati</taxon>
        <taxon>Bacteroidota</taxon>
        <taxon>Cytophagia</taxon>
        <taxon>Cytophagales</taxon>
        <taxon>Flammeovirgaceae</taxon>
        <taxon>Flammeovirga</taxon>
    </lineage>
</organism>